<gene>
    <name evidence="2" type="ORF">GCM10009639_36980</name>
</gene>
<feature type="chain" id="PRO_5046884334" description="Secreted protein" evidence="1">
    <location>
        <begin position="28"/>
        <end position="147"/>
    </location>
</feature>
<comment type="caution">
    <text evidence="2">The sequence shown here is derived from an EMBL/GenBank/DDBJ whole genome shotgun (WGS) entry which is preliminary data.</text>
</comment>
<evidence type="ECO:0000256" key="1">
    <source>
        <dbReference type="SAM" id="SignalP"/>
    </source>
</evidence>
<dbReference type="Proteomes" id="UP001499863">
    <property type="component" value="Unassembled WGS sequence"/>
</dbReference>
<name>A0ABN1Y9V3_9ACTN</name>
<accession>A0ABN1Y9V3</accession>
<dbReference type="RefSeq" id="WP_344337244.1">
    <property type="nucleotide sequence ID" value="NZ_BAAAKJ010000201.1"/>
</dbReference>
<evidence type="ECO:0000313" key="3">
    <source>
        <dbReference type="Proteomes" id="UP001499863"/>
    </source>
</evidence>
<proteinExistence type="predicted"/>
<dbReference type="EMBL" id="BAAAKJ010000201">
    <property type="protein sequence ID" value="GAA1398436.1"/>
    <property type="molecule type" value="Genomic_DNA"/>
</dbReference>
<organism evidence="2 3">
    <name type="scientific">Kitasatospora putterlickiae</name>
    <dbReference type="NCBI Taxonomy" id="221725"/>
    <lineage>
        <taxon>Bacteria</taxon>
        <taxon>Bacillati</taxon>
        <taxon>Actinomycetota</taxon>
        <taxon>Actinomycetes</taxon>
        <taxon>Kitasatosporales</taxon>
        <taxon>Streptomycetaceae</taxon>
        <taxon>Kitasatospora</taxon>
    </lineage>
</organism>
<sequence length="147" mass="14490">MNRLLAILATSAVLSTAGAAAQGTAFAADAPQGPGNPGALCVTGYRGVVVNEICATVSGDQVTFYGRTTPGSIGWTARTVPYRLTASVAGGATLGTITPTVLVAYSGTAVGTLTVTAPCGSNVTGTLETTEWGWPPATATVTVPVGC</sequence>
<feature type="signal peptide" evidence="1">
    <location>
        <begin position="1"/>
        <end position="27"/>
    </location>
</feature>
<keyword evidence="3" id="KW-1185">Reference proteome</keyword>
<evidence type="ECO:0000313" key="2">
    <source>
        <dbReference type="EMBL" id="GAA1398436.1"/>
    </source>
</evidence>
<keyword evidence="1" id="KW-0732">Signal</keyword>
<protein>
    <recommendedName>
        <fullName evidence="4">Secreted protein</fullName>
    </recommendedName>
</protein>
<reference evidence="2 3" key="1">
    <citation type="journal article" date="2019" name="Int. J. Syst. Evol. Microbiol.">
        <title>The Global Catalogue of Microorganisms (GCM) 10K type strain sequencing project: providing services to taxonomists for standard genome sequencing and annotation.</title>
        <authorList>
            <consortium name="The Broad Institute Genomics Platform"/>
            <consortium name="The Broad Institute Genome Sequencing Center for Infectious Disease"/>
            <person name="Wu L."/>
            <person name="Ma J."/>
        </authorList>
    </citation>
    <scope>NUCLEOTIDE SEQUENCE [LARGE SCALE GENOMIC DNA]</scope>
    <source>
        <strain evidence="2 3">JCM 12393</strain>
    </source>
</reference>
<evidence type="ECO:0008006" key="4">
    <source>
        <dbReference type="Google" id="ProtNLM"/>
    </source>
</evidence>